<evidence type="ECO:0000259" key="10">
    <source>
        <dbReference type="Pfam" id="PF14805"/>
    </source>
</evidence>
<feature type="binding site" evidence="9">
    <location>
        <position position="148"/>
    </location>
    <ligand>
        <name>substrate</name>
    </ligand>
</feature>
<evidence type="ECO:0000313" key="11">
    <source>
        <dbReference type="EMBL" id="EKF41190.1"/>
    </source>
</evidence>
<dbReference type="GO" id="GO:0019877">
    <property type="term" value="P:diaminopimelate biosynthetic process"/>
    <property type="evidence" value="ECO:0007669"/>
    <property type="project" value="UniProtKB-UniRule"/>
</dbReference>
<dbReference type="HAMAP" id="MF_00811">
    <property type="entry name" value="DapD"/>
    <property type="match status" value="1"/>
</dbReference>
<keyword evidence="2 9" id="KW-0963">Cytoplasm</keyword>
<keyword evidence="5 9" id="KW-0677">Repeat</keyword>
<feature type="binding site" evidence="9">
    <location>
        <position position="111"/>
    </location>
    <ligand>
        <name>substrate</name>
    </ligand>
</feature>
<dbReference type="PANTHER" id="PTHR43300">
    <property type="entry name" value="ACETYLTRANSFERASE"/>
    <property type="match status" value="1"/>
</dbReference>
<dbReference type="InterPro" id="IPR011004">
    <property type="entry name" value="Trimer_LpxA-like_sf"/>
</dbReference>
<dbReference type="GO" id="GO:0005737">
    <property type="term" value="C:cytoplasm"/>
    <property type="evidence" value="ECO:0007669"/>
    <property type="project" value="UniProtKB-SubCell"/>
</dbReference>
<dbReference type="GO" id="GO:0008666">
    <property type="term" value="F:2,3,4,5-tetrahydropyridine-2,6-dicarboxylate N-succinyltransferase activity"/>
    <property type="evidence" value="ECO:0007669"/>
    <property type="project" value="UniProtKB-UniRule"/>
</dbReference>
<dbReference type="EMBL" id="AMSI01000012">
    <property type="protein sequence ID" value="EKF41190.1"/>
    <property type="molecule type" value="Genomic_DNA"/>
</dbReference>
<dbReference type="NCBIfam" id="NF008808">
    <property type="entry name" value="PRK11830.1"/>
    <property type="match status" value="1"/>
</dbReference>
<dbReference type="PROSITE" id="PS00101">
    <property type="entry name" value="HEXAPEP_TRANSFERASES"/>
    <property type="match status" value="1"/>
</dbReference>
<feature type="domain" description="Tetrahydrodipicolinate-N-succinyltransferase chain A" evidence="10">
    <location>
        <begin position="9"/>
        <end position="74"/>
    </location>
</feature>
<evidence type="ECO:0000256" key="2">
    <source>
        <dbReference type="ARBA" id="ARBA00022490"/>
    </source>
</evidence>
<dbReference type="InterPro" id="IPR018357">
    <property type="entry name" value="Hexapep_transf_CS"/>
</dbReference>
<dbReference type="Gene3D" id="2.160.10.10">
    <property type="entry name" value="Hexapeptide repeat proteins"/>
    <property type="match status" value="1"/>
</dbReference>
<evidence type="ECO:0000256" key="7">
    <source>
        <dbReference type="ARBA" id="ARBA00023154"/>
    </source>
</evidence>
<dbReference type="GO" id="GO:0009089">
    <property type="term" value="P:lysine biosynthetic process via diaminopimelate"/>
    <property type="evidence" value="ECO:0007669"/>
    <property type="project" value="UniProtKB-UniRule"/>
</dbReference>
<dbReference type="InterPro" id="IPR037133">
    <property type="entry name" value="THP_succinylTrfase_N_sf"/>
</dbReference>
<dbReference type="PANTHER" id="PTHR43300:SF10">
    <property type="entry name" value="2,3,4,5-TETRAHYDROPYRIDINE-2,6-DICARBOXYLATE N-ACETYLTRANSFERASE"/>
    <property type="match status" value="1"/>
</dbReference>
<evidence type="ECO:0000256" key="6">
    <source>
        <dbReference type="ARBA" id="ARBA00022915"/>
    </source>
</evidence>
<gene>
    <name evidence="9 11" type="primary">dapD</name>
    <name evidence="11" type="ORF">NA8A_16893</name>
</gene>
<dbReference type="NCBIfam" id="TIGR00965">
    <property type="entry name" value="dapD"/>
    <property type="match status" value="1"/>
</dbReference>
<keyword evidence="6 9" id="KW-0220">Diaminopimelate biosynthesis</keyword>
<comment type="subunit">
    <text evidence="9">Homotrimer.</text>
</comment>
<dbReference type="Pfam" id="PF14602">
    <property type="entry name" value="Hexapep_2"/>
    <property type="match status" value="1"/>
</dbReference>
<dbReference type="InterPro" id="IPR005664">
    <property type="entry name" value="DapD_Trfase_Hexpep_rpt_fam"/>
</dbReference>
<evidence type="ECO:0000256" key="8">
    <source>
        <dbReference type="ARBA" id="ARBA00023315"/>
    </source>
</evidence>
<dbReference type="InterPro" id="IPR001451">
    <property type="entry name" value="Hexapep"/>
</dbReference>
<name>K2NP87_9HYPH</name>
<dbReference type="Proteomes" id="UP000007374">
    <property type="component" value="Unassembled WGS sequence"/>
</dbReference>
<dbReference type="SUPFAM" id="SSF51161">
    <property type="entry name" value="Trimeric LpxA-like enzymes"/>
    <property type="match status" value="1"/>
</dbReference>
<sequence>MTKTDVAALEKTIEKAFDERDGVSTSTRGEIRDAVETALLLLDGGKARVAERQDDGSWKVNQWLKKAVLLSFRLNPMEVIKGGPGDSVWWDKVPSKFDGWSANEFEKAGLRAVPNAVVRRSAYVAPGVVLMPSFVNLGAYVGEGTMVDTWATVGSCAQIGRNVHLSGGVGIGGVLEPMQAGPTIIEDNCFIGARSEVVEGCIIREGSVLGMGVFIGKSTKIVDRATGDVFYGEVPPYSVVVAGTMPGKPMGNGEPGPGLYCAVIVKRVDEKTRSKTSINELLRD</sequence>
<keyword evidence="7 9" id="KW-0457">Lysine biosynthesis</keyword>
<protein>
    <recommendedName>
        <fullName evidence="9">2,3,4,5-tetrahydropyridine-2,6-dicarboxylate N-succinyltransferase</fullName>
        <ecNumber evidence="9">2.3.1.117</ecNumber>
    </recommendedName>
    <alternativeName>
        <fullName evidence="9">Tetrahydrodipicolinate N-succinyltransferase</fullName>
        <shortName evidence="9">THDP succinyltransferase</shortName>
        <shortName evidence="9">THP succinyltransferase</shortName>
        <shortName evidence="9">Tetrahydropicolinate succinylase</shortName>
    </alternativeName>
</protein>
<keyword evidence="12" id="KW-1185">Reference proteome</keyword>
<comment type="subcellular location">
    <subcellularLocation>
        <location evidence="9">Cytoplasm</location>
    </subcellularLocation>
</comment>
<dbReference type="CDD" id="cd03350">
    <property type="entry name" value="LbH_THP_succinylT"/>
    <property type="match status" value="1"/>
</dbReference>
<dbReference type="RefSeq" id="WP_009451580.1">
    <property type="nucleotide sequence ID" value="NZ_AMSI01000012.1"/>
</dbReference>
<comment type="catalytic activity">
    <reaction evidence="9">
        <text>(S)-2,3,4,5-tetrahydrodipicolinate + succinyl-CoA + H2O = (S)-2-succinylamino-6-oxoheptanedioate + CoA</text>
        <dbReference type="Rhea" id="RHEA:17325"/>
        <dbReference type="ChEBI" id="CHEBI:15377"/>
        <dbReference type="ChEBI" id="CHEBI:15685"/>
        <dbReference type="ChEBI" id="CHEBI:16845"/>
        <dbReference type="ChEBI" id="CHEBI:57287"/>
        <dbReference type="ChEBI" id="CHEBI:57292"/>
        <dbReference type="EC" id="2.3.1.117"/>
    </reaction>
</comment>
<dbReference type="PATRIC" id="fig|1231190.3.peg.3494"/>
<evidence type="ECO:0000313" key="12">
    <source>
        <dbReference type="Proteomes" id="UP000007374"/>
    </source>
</evidence>
<keyword evidence="3 9" id="KW-0028">Amino-acid biosynthesis</keyword>
<dbReference type="STRING" id="721133.SAMN05216176_108153"/>
<proteinExistence type="inferred from homology"/>
<dbReference type="UniPathway" id="UPA00034">
    <property type="reaction ID" value="UER00019"/>
</dbReference>
<comment type="caution">
    <text evidence="11">The sequence shown here is derived from an EMBL/GenBank/DDBJ whole genome shotgun (WGS) entry which is preliminary data.</text>
</comment>
<dbReference type="eggNOG" id="COG2171">
    <property type="taxonomic scope" value="Bacteria"/>
</dbReference>
<comment type="similarity">
    <text evidence="1 9">Belongs to the transferase hexapeptide repeat family.</text>
</comment>
<dbReference type="InterPro" id="IPR023180">
    <property type="entry name" value="THP_succinylTrfase_dom1"/>
</dbReference>
<evidence type="ECO:0000256" key="4">
    <source>
        <dbReference type="ARBA" id="ARBA00022679"/>
    </source>
</evidence>
<reference evidence="11 12" key="1">
    <citation type="journal article" date="2012" name="J. Bacteriol.">
        <title>Genome Sequence of Nitratireductor indicus Type Strain C115.</title>
        <authorList>
            <person name="Lai Q."/>
            <person name="Li G."/>
            <person name="Yu Z."/>
            <person name="Shao Z."/>
        </authorList>
    </citation>
    <scope>NUCLEOTIDE SEQUENCE [LARGE SCALE GENOMIC DNA]</scope>
    <source>
        <strain evidence="11 12">C115</strain>
    </source>
</reference>
<evidence type="ECO:0000256" key="9">
    <source>
        <dbReference type="HAMAP-Rule" id="MF_00811"/>
    </source>
</evidence>
<dbReference type="EC" id="2.3.1.117" evidence="9"/>
<comment type="pathway">
    <text evidence="9">Amino-acid biosynthesis; L-lysine biosynthesis via DAP pathway; LL-2,6-diaminopimelate from (S)-tetrahydrodipicolinate (succinylase route): step 1/3.</text>
</comment>
<dbReference type="Pfam" id="PF14805">
    <property type="entry name" value="THDPS_N_2"/>
    <property type="match status" value="1"/>
</dbReference>
<evidence type="ECO:0000256" key="1">
    <source>
        <dbReference type="ARBA" id="ARBA00007274"/>
    </source>
</evidence>
<evidence type="ECO:0000256" key="5">
    <source>
        <dbReference type="ARBA" id="ARBA00022737"/>
    </source>
</evidence>
<keyword evidence="4 9" id="KW-0808">Transferase</keyword>
<keyword evidence="8 9" id="KW-0012">Acyltransferase</keyword>
<organism evidence="11 12">
    <name type="scientific">Nitratireductor indicus C115</name>
    <dbReference type="NCBI Taxonomy" id="1231190"/>
    <lineage>
        <taxon>Bacteria</taxon>
        <taxon>Pseudomonadati</taxon>
        <taxon>Pseudomonadota</taxon>
        <taxon>Alphaproteobacteria</taxon>
        <taxon>Hyphomicrobiales</taxon>
        <taxon>Phyllobacteriaceae</taxon>
        <taxon>Nitratireductor</taxon>
    </lineage>
</organism>
<dbReference type="InterPro" id="IPR050179">
    <property type="entry name" value="Trans_hexapeptide_repeat"/>
</dbReference>
<dbReference type="AlphaFoldDB" id="K2NP87"/>
<accession>K2NP87</accession>
<evidence type="ECO:0000256" key="3">
    <source>
        <dbReference type="ARBA" id="ARBA00022605"/>
    </source>
</evidence>
<dbReference type="OrthoDB" id="9775362at2"/>
<dbReference type="Gene3D" id="1.10.166.10">
    <property type="entry name" value="Tetrahydrodipicolinate-N-succinyltransferase, N-terminal domain"/>
    <property type="match status" value="1"/>
</dbReference>